<feature type="transmembrane region" description="Helical" evidence="1">
    <location>
        <begin position="33"/>
        <end position="61"/>
    </location>
</feature>
<evidence type="ECO:0000256" key="1">
    <source>
        <dbReference type="SAM" id="Phobius"/>
    </source>
</evidence>
<keyword evidence="1" id="KW-0472">Membrane</keyword>
<accession>A0A0E9R8N2</accession>
<sequence>MCVCKYMQYFIILTNFLNSEINVLFCCKDHFSLFVLVIFIFIFLHLSFLLSFPSLSFWFIYPVKTLLYRRRESSA</sequence>
<organism evidence="2">
    <name type="scientific">Anguilla anguilla</name>
    <name type="common">European freshwater eel</name>
    <name type="synonym">Muraena anguilla</name>
    <dbReference type="NCBI Taxonomy" id="7936"/>
    <lineage>
        <taxon>Eukaryota</taxon>
        <taxon>Metazoa</taxon>
        <taxon>Chordata</taxon>
        <taxon>Craniata</taxon>
        <taxon>Vertebrata</taxon>
        <taxon>Euteleostomi</taxon>
        <taxon>Actinopterygii</taxon>
        <taxon>Neopterygii</taxon>
        <taxon>Teleostei</taxon>
        <taxon>Anguilliformes</taxon>
        <taxon>Anguillidae</taxon>
        <taxon>Anguilla</taxon>
    </lineage>
</organism>
<reference evidence="2" key="1">
    <citation type="submission" date="2014-11" db="EMBL/GenBank/DDBJ databases">
        <authorList>
            <person name="Amaro Gonzalez C."/>
        </authorList>
    </citation>
    <scope>NUCLEOTIDE SEQUENCE</scope>
</reference>
<proteinExistence type="predicted"/>
<evidence type="ECO:0000313" key="2">
    <source>
        <dbReference type="EMBL" id="JAH24815.1"/>
    </source>
</evidence>
<protein>
    <submittedName>
        <fullName evidence="2">Uncharacterized protein</fullName>
    </submittedName>
</protein>
<name>A0A0E9R8N2_ANGAN</name>
<dbReference type="AlphaFoldDB" id="A0A0E9R8N2"/>
<dbReference type="EMBL" id="GBXM01083762">
    <property type="protein sequence ID" value="JAH24815.1"/>
    <property type="molecule type" value="Transcribed_RNA"/>
</dbReference>
<keyword evidence="1" id="KW-1133">Transmembrane helix</keyword>
<reference evidence="2" key="2">
    <citation type="journal article" date="2015" name="Fish Shellfish Immunol.">
        <title>Early steps in the European eel (Anguilla anguilla)-Vibrio vulnificus interaction in the gills: Role of the RtxA13 toxin.</title>
        <authorList>
            <person name="Callol A."/>
            <person name="Pajuelo D."/>
            <person name="Ebbesson L."/>
            <person name="Teles M."/>
            <person name="MacKenzie S."/>
            <person name="Amaro C."/>
        </authorList>
    </citation>
    <scope>NUCLEOTIDE SEQUENCE</scope>
</reference>
<keyword evidence="1" id="KW-0812">Transmembrane</keyword>